<dbReference type="PANTHER" id="PTHR44196">
    <property type="entry name" value="DEHYDROGENASE/REDUCTASE SDR FAMILY MEMBER 7B"/>
    <property type="match status" value="1"/>
</dbReference>
<dbReference type="InterPro" id="IPR057326">
    <property type="entry name" value="KR_dom"/>
</dbReference>
<evidence type="ECO:0000256" key="1">
    <source>
        <dbReference type="ARBA" id="ARBA00006484"/>
    </source>
</evidence>
<dbReference type="EMBL" id="BSNM01000011">
    <property type="protein sequence ID" value="GLQ31143.1"/>
    <property type="molecule type" value="Genomic_DNA"/>
</dbReference>
<dbReference type="RefSeq" id="WP_284380644.1">
    <property type="nucleotide sequence ID" value="NZ_BSNM01000011.1"/>
</dbReference>
<dbReference type="PIRSF" id="PIRSF000126">
    <property type="entry name" value="11-beta-HSD1"/>
    <property type="match status" value="1"/>
</dbReference>
<dbReference type="Gene3D" id="3.40.50.720">
    <property type="entry name" value="NAD(P)-binding Rossmann-like Domain"/>
    <property type="match status" value="1"/>
</dbReference>
<sequence>MSYSGNSLAMSDMFVLLTGATGGIGEALAQALAQRGANLVLTGRNTSKLEQLKTCLKVRFPECQVTWIPADLRSETGISNLVAKIKESNLKINVLINNAGVSDFVEFESQSAEEIFKQLDLNLRSPILMTQKCLPHLKLHPRSMIVNVGSTFGSIGYPGYSLYCASKFGLRGFSEALSRELHDSSVDVVYVAPRATQTNINSATVDLLNQDLGNDVDSPELVAQQIVSAMERGRPQTFFGWPEKLFVLINAIFPNLVTQSISKQLHTIKKYLDVSGRA</sequence>
<dbReference type="CDD" id="cd05233">
    <property type="entry name" value="SDR_c"/>
    <property type="match status" value="1"/>
</dbReference>
<dbReference type="InterPro" id="IPR020904">
    <property type="entry name" value="Sc_DH/Rdtase_CS"/>
</dbReference>
<name>A0AA37SAZ6_9GAMM</name>
<dbReference type="AlphaFoldDB" id="A0AA37SAZ6"/>
<evidence type="ECO:0000313" key="5">
    <source>
        <dbReference type="EMBL" id="GLQ31143.1"/>
    </source>
</evidence>
<comment type="similarity">
    <text evidence="1 3">Belongs to the short-chain dehydrogenases/reductases (SDR) family.</text>
</comment>
<reference evidence="5" key="2">
    <citation type="submission" date="2023-01" db="EMBL/GenBank/DDBJ databases">
        <title>Draft genome sequence of Litoribrevibacter albus strain NBRC 110071.</title>
        <authorList>
            <person name="Sun Q."/>
            <person name="Mori K."/>
        </authorList>
    </citation>
    <scope>NUCLEOTIDE SEQUENCE</scope>
    <source>
        <strain evidence="5">NBRC 110071</strain>
    </source>
</reference>
<dbReference type="PROSITE" id="PS00061">
    <property type="entry name" value="ADH_SHORT"/>
    <property type="match status" value="1"/>
</dbReference>
<organism evidence="5 6">
    <name type="scientific">Litoribrevibacter albus</name>
    <dbReference type="NCBI Taxonomy" id="1473156"/>
    <lineage>
        <taxon>Bacteria</taxon>
        <taxon>Pseudomonadati</taxon>
        <taxon>Pseudomonadota</taxon>
        <taxon>Gammaproteobacteria</taxon>
        <taxon>Oceanospirillales</taxon>
        <taxon>Oceanospirillaceae</taxon>
        <taxon>Litoribrevibacter</taxon>
    </lineage>
</organism>
<dbReference type="Pfam" id="PF00106">
    <property type="entry name" value="adh_short"/>
    <property type="match status" value="1"/>
</dbReference>
<reference evidence="5" key="1">
    <citation type="journal article" date="2014" name="Int. J. Syst. Evol. Microbiol.">
        <title>Complete genome sequence of Corynebacterium casei LMG S-19264T (=DSM 44701T), isolated from a smear-ripened cheese.</title>
        <authorList>
            <consortium name="US DOE Joint Genome Institute (JGI-PGF)"/>
            <person name="Walter F."/>
            <person name="Albersmeier A."/>
            <person name="Kalinowski J."/>
            <person name="Ruckert C."/>
        </authorList>
    </citation>
    <scope>NUCLEOTIDE SEQUENCE</scope>
    <source>
        <strain evidence="5">NBRC 110071</strain>
    </source>
</reference>
<protein>
    <submittedName>
        <fullName evidence="5">Short chain dehydrogenase</fullName>
    </submittedName>
</protein>
<dbReference type="PANTHER" id="PTHR44196:SF1">
    <property type="entry name" value="DEHYDROGENASE_REDUCTASE SDR FAMILY MEMBER 7B"/>
    <property type="match status" value="1"/>
</dbReference>
<gene>
    <name evidence="5" type="ORF">GCM10007876_16220</name>
</gene>
<keyword evidence="6" id="KW-1185">Reference proteome</keyword>
<proteinExistence type="inferred from homology"/>
<comment type="caution">
    <text evidence="5">The sequence shown here is derived from an EMBL/GenBank/DDBJ whole genome shotgun (WGS) entry which is preliminary data.</text>
</comment>
<dbReference type="Proteomes" id="UP001161389">
    <property type="component" value="Unassembled WGS sequence"/>
</dbReference>
<dbReference type="NCBIfam" id="NF006565">
    <property type="entry name" value="PRK09072.1"/>
    <property type="match status" value="1"/>
</dbReference>
<dbReference type="GO" id="GO:0016020">
    <property type="term" value="C:membrane"/>
    <property type="evidence" value="ECO:0007669"/>
    <property type="project" value="TreeGrafter"/>
</dbReference>
<evidence type="ECO:0000313" key="6">
    <source>
        <dbReference type="Proteomes" id="UP001161389"/>
    </source>
</evidence>
<evidence type="ECO:0000256" key="3">
    <source>
        <dbReference type="RuleBase" id="RU000363"/>
    </source>
</evidence>
<evidence type="ECO:0000256" key="2">
    <source>
        <dbReference type="ARBA" id="ARBA00023002"/>
    </source>
</evidence>
<dbReference type="PRINTS" id="PR00080">
    <property type="entry name" value="SDRFAMILY"/>
</dbReference>
<keyword evidence="2" id="KW-0560">Oxidoreductase</keyword>
<evidence type="ECO:0000259" key="4">
    <source>
        <dbReference type="SMART" id="SM00822"/>
    </source>
</evidence>
<dbReference type="SMART" id="SM00822">
    <property type="entry name" value="PKS_KR"/>
    <property type="match status" value="1"/>
</dbReference>
<accession>A0AA37SAZ6</accession>
<dbReference type="SUPFAM" id="SSF51735">
    <property type="entry name" value="NAD(P)-binding Rossmann-fold domains"/>
    <property type="match status" value="1"/>
</dbReference>
<dbReference type="InterPro" id="IPR002347">
    <property type="entry name" value="SDR_fam"/>
</dbReference>
<dbReference type="GO" id="GO:0016491">
    <property type="term" value="F:oxidoreductase activity"/>
    <property type="evidence" value="ECO:0007669"/>
    <property type="project" value="UniProtKB-KW"/>
</dbReference>
<dbReference type="InterPro" id="IPR036291">
    <property type="entry name" value="NAD(P)-bd_dom_sf"/>
</dbReference>
<feature type="domain" description="Ketoreductase" evidence="4">
    <location>
        <begin position="13"/>
        <end position="195"/>
    </location>
</feature>
<dbReference type="PRINTS" id="PR00081">
    <property type="entry name" value="GDHRDH"/>
</dbReference>